<dbReference type="STRING" id="30732.ENSOMEP00000030900"/>
<evidence type="ECO:0000313" key="5">
    <source>
        <dbReference type="Proteomes" id="UP000261560"/>
    </source>
</evidence>
<name>A0A3B3DNE5_ORYME</name>
<dbReference type="Ensembl" id="ENSOMET00000033342.1">
    <property type="protein sequence ID" value="ENSOMEP00000030900.1"/>
    <property type="gene ID" value="ENSOMEG00000015392.1"/>
</dbReference>
<keyword evidence="1" id="KW-0677">Repeat</keyword>
<organism evidence="4 5">
    <name type="scientific">Oryzias melastigma</name>
    <name type="common">Marine medaka</name>
    <dbReference type="NCBI Taxonomy" id="30732"/>
    <lineage>
        <taxon>Eukaryota</taxon>
        <taxon>Metazoa</taxon>
        <taxon>Chordata</taxon>
        <taxon>Craniata</taxon>
        <taxon>Vertebrata</taxon>
        <taxon>Euteleostomi</taxon>
        <taxon>Actinopterygii</taxon>
        <taxon>Neopterygii</taxon>
        <taxon>Teleostei</taxon>
        <taxon>Neoteleostei</taxon>
        <taxon>Acanthomorphata</taxon>
        <taxon>Ovalentaria</taxon>
        <taxon>Atherinomorphae</taxon>
        <taxon>Beloniformes</taxon>
        <taxon>Adrianichthyidae</taxon>
        <taxon>Oryziinae</taxon>
        <taxon>Oryzias</taxon>
    </lineage>
</organism>
<dbReference type="OMA" id="AAICYKR"/>
<dbReference type="GO" id="GO:0005829">
    <property type="term" value="C:cytosol"/>
    <property type="evidence" value="ECO:0007669"/>
    <property type="project" value="TreeGrafter"/>
</dbReference>
<comment type="similarity">
    <text evidence="3">Belongs to the IFIT family.</text>
</comment>
<evidence type="ECO:0000256" key="3">
    <source>
        <dbReference type="ARBA" id="ARBA00038336"/>
    </source>
</evidence>
<evidence type="ECO:0000256" key="1">
    <source>
        <dbReference type="ARBA" id="ARBA00022737"/>
    </source>
</evidence>
<evidence type="ECO:0000313" key="4">
    <source>
        <dbReference type="Ensembl" id="ENSOMEP00000030900.1"/>
    </source>
</evidence>
<dbReference type="SUPFAM" id="SSF48452">
    <property type="entry name" value="TPR-like"/>
    <property type="match status" value="2"/>
</dbReference>
<proteinExistence type="inferred from homology"/>
<dbReference type="RefSeq" id="XP_024134922.1">
    <property type="nucleotide sequence ID" value="XM_024279154.2"/>
</dbReference>
<dbReference type="InterPro" id="IPR011990">
    <property type="entry name" value="TPR-like_helical_dom_sf"/>
</dbReference>
<dbReference type="PANTHER" id="PTHR10271">
    <property type="entry name" value="INTERFERON-INDUCED PROTEIN WITH TETRATRICOPEPTIDE REPEATS"/>
    <property type="match status" value="1"/>
</dbReference>
<dbReference type="Proteomes" id="UP000261560">
    <property type="component" value="Unplaced"/>
</dbReference>
<reference evidence="4" key="2">
    <citation type="submission" date="2025-09" db="UniProtKB">
        <authorList>
            <consortium name="Ensembl"/>
        </authorList>
    </citation>
    <scope>IDENTIFICATION</scope>
</reference>
<dbReference type="AlphaFoldDB" id="A0A3B3DNE5"/>
<sequence length="454" mass="52764">MTEFKLEEHKPKRLLVFKDDRLKMSAAQSSSPEESKLEALECHFTWDLNASRSKLCFLRDSLEDIGAEGGSSWLGHIYNLQGFVHYQLGCEEEALRFLSRATEAFRQMRNAVSDDGPWLVVNYSNLAYLHYLLGDQSKSRDYLSKVDSLLNAQEELHPEICAEKAWTLMQFDKRQLATEYFHRAVRMQPDMVEWQTGRVLGLVEDYKYRMKSLGDDILEKMKIAKEHDPDNLHLAALYLQARAARGQQIEDEARALARRILRKPVSSYGGFEPLLRLFRKYVCMDEAIDLAEEALQRHPESRYMKRCAAICYKRRMFAQKSPHDPKILDRGISLCEDVVALYPESSLKMQISLAEIYAKFNQEKADEIFRELLEKDLDPKGTQMLFNIYASHLFYIKKQEEESIHYLKKAAMIPTTTYFGQKSIAQLGKIAEKRRHPKSHEIQEFLQSLHGNGF</sequence>
<dbReference type="PaxDb" id="30732-ENSOMEP00000030900"/>
<protein>
    <submittedName>
        <fullName evidence="4">Interferon-induced protein with tetratricopeptide repeats 1-like</fullName>
    </submittedName>
</protein>
<dbReference type="InterPro" id="IPR019734">
    <property type="entry name" value="TPR_rpt"/>
</dbReference>
<dbReference type="OrthoDB" id="10043504at2759"/>
<accession>A0A3B3DNE5</accession>
<evidence type="ECO:0000256" key="2">
    <source>
        <dbReference type="ARBA" id="ARBA00022803"/>
    </source>
</evidence>
<dbReference type="GeneID" id="112150691"/>
<dbReference type="GO" id="GO:0051607">
    <property type="term" value="P:defense response to virus"/>
    <property type="evidence" value="ECO:0007669"/>
    <property type="project" value="TreeGrafter"/>
</dbReference>
<dbReference type="KEGG" id="oml:112150691"/>
<dbReference type="Gene3D" id="1.25.40.10">
    <property type="entry name" value="Tetratricopeptide repeat domain"/>
    <property type="match status" value="3"/>
</dbReference>
<keyword evidence="2" id="KW-0802">TPR repeat</keyword>
<dbReference type="PANTHER" id="PTHR10271:SF14">
    <property type="entry name" value="INTERFERON-INDUCED PROTEIN WITH TETRATRICOPEPTIDE REPEATS-RELATED"/>
    <property type="match status" value="1"/>
</dbReference>
<keyword evidence="5" id="KW-1185">Reference proteome</keyword>
<reference evidence="4" key="1">
    <citation type="submission" date="2025-08" db="UniProtKB">
        <authorList>
            <consortium name="Ensembl"/>
        </authorList>
    </citation>
    <scope>IDENTIFICATION</scope>
</reference>
<dbReference type="GeneTree" id="ENSGT00950000182946"/>
<dbReference type="SMART" id="SM00028">
    <property type="entry name" value="TPR"/>
    <property type="match status" value="2"/>
</dbReference>